<dbReference type="AlphaFoldDB" id="A0A7S3TVV5"/>
<organism evidence="2">
    <name type="scientific">Strombidinopsis acuminata</name>
    <dbReference type="NCBI Taxonomy" id="141414"/>
    <lineage>
        <taxon>Eukaryota</taxon>
        <taxon>Sar</taxon>
        <taxon>Alveolata</taxon>
        <taxon>Ciliophora</taxon>
        <taxon>Intramacronucleata</taxon>
        <taxon>Spirotrichea</taxon>
        <taxon>Choreotrichia</taxon>
        <taxon>Choreotrichida</taxon>
        <taxon>Strombidinopsidae</taxon>
        <taxon>Strombidinopsis</taxon>
    </lineage>
</organism>
<keyword evidence="1" id="KW-0472">Membrane</keyword>
<reference evidence="2" key="1">
    <citation type="submission" date="2021-01" db="EMBL/GenBank/DDBJ databases">
        <authorList>
            <person name="Corre E."/>
            <person name="Pelletier E."/>
            <person name="Niang G."/>
            <person name="Scheremetjew M."/>
            <person name="Finn R."/>
            <person name="Kale V."/>
            <person name="Holt S."/>
            <person name="Cochrane G."/>
            <person name="Meng A."/>
            <person name="Brown T."/>
            <person name="Cohen L."/>
        </authorList>
    </citation>
    <scope>NUCLEOTIDE SEQUENCE</scope>
    <source>
        <strain evidence="2">SPMC142</strain>
    </source>
</reference>
<dbReference type="EMBL" id="HBIQ01096712">
    <property type="protein sequence ID" value="CAE0595231.1"/>
    <property type="molecule type" value="Transcribed_RNA"/>
</dbReference>
<name>A0A7S3TVV5_9SPIT</name>
<keyword evidence="1" id="KW-0812">Transmembrane</keyword>
<protein>
    <submittedName>
        <fullName evidence="2">Uncharacterized protein</fullName>
    </submittedName>
</protein>
<gene>
    <name evidence="2" type="ORF">SACU0126_LOCUS30808</name>
</gene>
<keyword evidence="1" id="KW-1133">Transmembrane helix</keyword>
<feature type="transmembrane region" description="Helical" evidence="1">
    <location>
        <begin position="272"/>
        <end position="298"/>
    </location>
</feature>
<sequence length="390" mass="43511">MMMLITNKRTLMIGIMLKSVMMTKIKLLVEIISNKQNNKQSTSLRKIKSKMKLKMIIRLHRVMDRNNNKITKIIKSMNNLKTIQTIMLITIKTEEVTTEDIVVPEVTTVLVVVNGVVALIVVHILVKTNHGAIIDINKTTMKMETMLKSKIRKVLKKTHMKTNLLTEVLIVEVQEVNTKRITMMVLAAIINNKSTRINLNKKERRIKKTNKMMLQVKKVLRTTMRDTEANQSIEDSVVVAIIVTEALINTPMKKVPKMAIKTMVVTKEEAVGILTSVAVVTEVLISATVVVTILSIAITKKEVMMTLKLFANVDSKMNLLKVFPKTNTITSVAAEAIIVALESIVVGVTIAATMNTVDAVGNVVTIIEAEDTTKVTQELVATFPRTLIMT</sequence>
<proteinExistence type="predicted"/>
<evidence type="ECO:0000313" key="2">
    <source>
        <dbReference type="EMBL" id="CAE0595231.1"/>
    </source>
</evidence>
<evidence type="ECO:0000256" key="1">
    <source>
        <dbReference type="SAM" id="Phobius"/>
    </source>
</evidence>
<accession>A0A7S3TVV5</accession>